<comment type="caution">
    <text evidence="8">The sequence shown here is derived from an EMBL/GenBank/DDBJ whole genome shotgun (WGS) entry which is preliminary data.</text>
</comment>
<organism evidence="8 9">
    <name type="scientific">Riccia sorocarpa</name>
    <dbReference type="NCBI Taxonomy" id="122646"/>
    <lineage>
        <taxon>Eukaryota</taxon>
        <taxon>Viridiplantae</taxon>
        <taxon>Streptophyta</taxon>
        <taxon>Embryophyta</taxon>
        <taxon>Marchantiophyta</taxon>
        <taxon>Marchantiopsida</taxon>
        <taxon>Marchantiidae</taxon>
        <taxon>Marchantiales</taxon>
        <taxon>Ricciaceae</taxon>
        <taxon>Riccia</taxon>
    </lineage>
</organism>
<reference evidence="8 9" key="1">
    <citation type="submission" date="2024-09" db="EMBL/GenBank/DDBJ databases">
        <title>Chromosome-scale assembly of Riccia sorocarpa.</title>
        <authorList>
            <person name="Paukszto L."/>
        </authorList>
    </citation>
    <scope>NUCLEOTIDE SEQUENCE [LARGE SCALE GENOMIC DNA]</scope>
    <source>
        <strain evidence="8">LP-2024</strain>
        <tissue evidence="8">Aerial parts of the thallus</tissue>
    </source>
</reference>
<evidence type="ECO:0000256" key="1">
    <source>
        <dbReference type="ARBA" id="ARBA00004141"/>
    </source>
</evidence>
<dbReference type="EMBL" id="JBJQOH010000004">
    <property type="protein sequence ID" value="KAL3687424.1"/>
    <property type="molecule type" value="Genomic_DNA"/>
</dbReference>
<feature type="region of interest" description="Disordered" evidence="6">
    <location>
        <begin position="82"/>
        <end position="101"/>
    </location>
</feature>
<gene>
    <name evidence="8" type="ORF">R1sor_013733</name>
</gene>
<feature type="transmembrane region" description="Helical" evidence="7">
    <location>
        <begin position="143"/>
        <end position="162"/>
    </location>
</feature>
<feature type="transmembrane region" description="Helical" evidence="7">
    <location>
        <begin position="238"/>
        <end position="258"/>
    </location>
</feature>
<evidence type="ECO:0000256" key="3">
    <source>
        <dbReference type="ARBA" id="ARBA00022692"/>
    </source>
</evidence>
<evidence type="ECO:0000256" key="7">
    <source>
        <dbReference type="SAM" id="Phobius"/>
    </source>
</evidence>
<comment type="similarity">
    <text evidence="2">Belongs to the plant DMP1 protein family.</text>
</comment>
<dbReference type="GO" id="GO:0005737">
    <property type="term" value="C:cytoplasm"/>
    <property type="evidence" value="ECO:0007669"/>
    <property type="project" value="UniProtKB-ARBA"/>
</dbReference>
<evidence type="ECO:0000256" key="6">
    <source>
        <dbReference type="SAM" id="MobiDB-lite"/>
    </source>
</evidence>
<evidence type="ECO:0000313" key="8">
    <source>
        <dbReference type="EMBL" id="KAL3687424.1"/>
    </source>
</evidence>
<dbReference type="PANTHER" id="PTHR31621:SF37">
    <property type="entry name" value="OS01G0882400 PROTEIN"/>
    <property type="match status" value="1"/>
</dbReference>
<feature type="transmembrane region" description="Helical" evidence="7">
    <location>
        <begin position="270"/>
        <end position="289"/>
    </location>
</feature>
<dbReference type="GO" id="GO:0016020">
    <property type="term" value="C:membrane"/>
    <property type="evidence" value="ECO:0007669"/>
    <property type="project" value="UniProtKB-SubCell"/>
</dbReference>
<dbReference type="Pfam" id="PF05078">
    <property type="entry name" value="DUF679"/>
    <property type="match status" value="1"/>
</dbReference>
<evidence type="ECO:0000256" key="4">
    <source>
        <dbReference type="ARBA" id="ARBA00022989"/>
    </source>
</evidence>
<keyword evidence="3 7" id="KW-0812">Transmembrane</keyword>
<proteinExistence type="inferred from homology"/>
<dbReference type="AlphaFoldDB" id="A0ABD3HDM3"/>
<comment type="subcellular location">
    <subcellularLocation>
        <location evidence="1">Membrane</location>
        <topology evidence="1">Multi-pass membrane protein</topology>
    </subcellularLocation>
</comment>
<feature type="transmembrane region" description="Helical" evidence="7">
    <location>
        <begin position="174"/>
        <end position="193"/>
    </location>
</feature>
<evidence type="ECO:0000313" key="9">
    <source>
        <dbReference type="Proteomes" id="UP001633002"/>
    </source>
</evidence>
<dbReference type="PANTHER" id="PTHR31621">
    <property type="entry name" value="PROTEIN DMP3"/>
    <property type="match status" value="1"/>
</dbReference>
<sequence length="345" mass="37235">MQGSNQRSADRSRQLPCPGNVRYAISTVALCLLRQEKQRIVSLGFGGPSIHRYTSCFQIISPIAMRGSQELAATAGLTKRSTTMKNSNRVTDPLLPTSASSTSLSREAEPLLHRGDVATSAGTAVNNPWANFVNGLYNGASNLANLLPTGTFLAFTAIGPIVTDNGTCDDPFEYNLTLVTTIFFALFCFLTCFTDSYQAADGEVYYGIVTFKGLWTPQLPVILHPGDKEEYKVTVIDVIHAVLSVAVFVACSLMTPNIRGCLYANLKDNIVRIVPAFVGFFVSAVFIALPSKRHGIGFPVSPSSFSFTSREAKYLQKREAQLDAASLKGPAATEATSSRVGPKKQ</sequence>
<accession>A0ABD3HDM3</accession>
<keyword evidence="5 7" id="KW-0472">Membrane</keyword>
<dbReference type="Proteomes" id="UP001633002">
    <property type="component" value="Unassembled WGS sequence"/>
</dbReference>
<protein>
    <submittedName>
        <fullName evidence="8">Uncharacterized protein</fullName>
    </submittedName>
</protein>
<keyword evidence="9" id="KW-1185">Reference proteome</keyword>
<dbReference type="InterPro" id="IPR007770">
    <property type="entry name" value="DMP"/>
</dbReference>
<feature type="region of interest" description="Disordered" evidence="6">
    <location>
        <begin position="323"/>
        <end position="345"/>
    </location>
</feature>
<evidence type="ECO:0000256" key="2">
    <source>
        <dbReference type="ARBA" id="ARBA00008707"/>
    </source>
</evidence>
<evidence type="ECO:0000256" key="5">
    <source>
        <dbReference type="ARBA" id="ARBA00023136"/>
    </source>
</evidence>
<keyword evidence="4 7" id="KW-1133">Transmembrane helix</keyword>
<name>A0ABD3HDM3_9MARC</name>